<dbReference type="Proteomes" id="UP001049518">
    <property type="component" value="Chromosome"/>
</dbReference>
<evidence type="ECO:0000256" key="4">
    <source>
        <dbReference type="ARBA" id="ARBA00022989"/>
    </source>
</evidence>
<feature type="domain" description="Cardiolipin synthase N-terminal" evidence="7">
    <location>
        <begin position="13"/>
        <end position="54"/>
    </location>
</feature>
<name>A0ABX8QXT9_9ACTN</name>
<dbReference type="RefSeq" id="WP_231329247.1">
    <property type="nucleotide sequence ID" value="NZ_CP059572.1"/>
</dbReference>
<dbReference type="InterPro" id="IPR027379">
    <property type="entry name" value="CLS_N"/>
</dbReference>
<reference evidence="8" key="1">
    <citation type="submission" date="2020-07" db="EMBL/GenBank/DDBJ databases">
        <authorList>
            <person name="Tarantini F.S."/>
            <person name="Hong K.W."/>
            <person name="Chan K.G."/>
        </authorList>
    </citation>
    <scope>NUCLEOTIDE SEQUENCE</scope>
    <source>
        <strain evidence="8">32-07</strain>
    </source>
</reference>
<evidence type="ECO:0000256" key="2">
    <source>
        <dbReference type="ARBA" id="ARBA00022475"/>
    </source>
</evidence>
<evidence type="ECO:0000256" key="5">
    <source>
        <dbReference type="ARBA" id="ARBA00023136"/>
    </source>
</evidence>
<evidence type="ECO:0000256" key="6">
    <source>
        <dbReference type="SAM" id="Phobius"/>
    </source>
</evidence>
<keyword evidence="2" id="KW-1003">Cell membrane</keyword>
<evidence type="ECO:0000256" key="3">
    <source>
        <dbReference type="ARBA" id="ARBA00022692"/>
    </source>
</evidence>
<keyword evidence="4 6" id="KW-1133">Transmembrane helix</keyword>
<keyword evidence="9" id="KW-1185">Reference proteome</keyword>
<keyword evidence="3 6" id="KW-0812">Transmembrane</keyword>
<evidence type="ECO:0000313" key="8">
    <source>
        <dbReference type="EMBL" id="QXJ23552.1"/>
    </source>
</evidence>
<evidence type="ECO:0000313" key="9">
    <source>
        <dbReference type="Proteomes" id="UP001049518"/>
    </source>
</evidence>
<feature type="transmembrane region" description="Helical" evidence="6">
    <location>
        <begin position="36"/>
        <end position="54"/>
    </location>
</feature>
<evidence type="ECO:0000259" key="7">
    <source>
        <dbReference type="Pfam" id="PF13396"/>
    </source>
</evidence>
<evidence type="ECO:0000256" key="1">
    <source>
        <dbReference type="ARBA" id="ARBA00004651"/>
    </source>
</evidence>
<dbReference type="EMBL" id="CP059572">
    <property type="protein sequence ID" value="QXJ23552.1"/>
    <property type="molecule type" value="Genomic_DNA"/>
</dbReference>
<gene>
    <name evidence="8" type="ORF">AGRA3207_004726</name>
</gene>
<keyword evidence="5 6" id="KW-0472">Membrane</keyword>
<proteinExistence type="predicted"/>
<dbReference type="Pfam" id="PF13396">
    <property type="entry name" value="PLDc_N"/>
    <property type="match status" value="1"/>
</dbReference>
<organism evidence="8 9">
    <name type="scientific">Actinomadura graeca</name>
    <dbReference type="NCBI Taxonomy" id="2750812"/>
    <lineage>
        <taxon>Bacteria</taxon>
        <taxon>Bacillati</taxon>
        <taxon>Actinomycetota</taxon>
        <taxon>Actinomycetes</taxon>
        <taxon>Streptosporangiales</taxon>
        <taxon>Thermomonosporaceae</taxon>
        <taxon>Actinomadura</taxon>
    </lineage>
</organism>
<comment type="subcellular location">
    <subcellularLocation>
        <location evidence="1">Cell membrane</location>
        <topology evidence="1">Multi-pass membrane protein</topology>
    </subcellularLocation>
</comment>
<accession>A0ABX8QXT9</accession>
<protein>
    <submittedName>
        <fullName evidence="8">PLDc N-terminal domain-containing protein</fullName>
    </submittedName>
</protein>
<sequence length="99" mass="11147">MAYVLVTLFLIGIWLFCLLDVLQTDASEMRHLSKSGWFIVTLLGFLLGALLWLLDGRPRHRPTARTAWSPVTAEGPIGPDDDPAFLREIERRLRGDDGV</sequence>